<comment type="subunit">
    <text evidence="9">Associates with the 50S ribosomal subunit.</text>
</comment>
<keyword evidence="4 11" id="KW-0677">Repeat</keyword>
<dbReference type="Proteomes" id="UP000824002">
    <property type="component" value="Unassembled WGS sequence"/>
</dbReference>
<dbReference type="GO" id="GO:0042254">
    <property type="term" value="P:ribosome biogenesis"/>
    <property type="evidence" value="ECO:0007669"/>
    <property type="project" value="UniProtKB-KW"/>
</dbReference>
<keyword evidence="5 9" id="KW-0547">Nucleotide-binding</keyword>
<dbReference type="SUPFAM" id="SSF52540">
    <property type="entry name" value="P-loop containing nucleoside triphosphate hydrolases"/>
    <property type="match status" value="2"/>
</dbReference>
<dbReference type="FunFam" id="3.40.50.300:FF:000057">
    <property type="entry name" value="GTPase Der"/>
    <property type="match status" value="1"/>
</dbReference>
<comment type="function">
    <text evidence="8 9 11">GTPase that plays an essential role in the late steps of ribosome biogenesis.</text>
</comment>
<dbReference type="Pfam" id="PF14714">
    <property type="entry name" value="KH_dom-like"/>
    <property type="match status" value="1"/>
</dbReference>
<dbReference type="GO" id="GO:0005525">
    <property type="term" value="F:GTP binding"/>
    <property type="evidence" value="ECO:0007669"/>
    <property type="project" value="UniProtKB-UniRule"/>
</dbReference>
<dbReference type="CDD" id="cd01895">
    <property type="entry name" value="EngA2"/>
    <property type="match status" value="1"/>
</dbReference>
<dbReference type="NCBIfam" id="TIGR03594">
    <property type="entry name" value="GTPase_EngA"/>
    <property type="match status" value="1"/>
</dbReference>
<evidence type="ECO:0000313" key="14">
    <source>
        <dbReference type="Proteomes" id="UP000824002"/>
    </source>
</evidence>
<dbReference type="PANTHER" id="PTHR43834">
    <property type="entry name" value="GTPASE DER"/>
    <property type="match status" value="1"/>
</dbReference>
<dbReference type="InterPro" id="IPR032859">
    <property type="entry name" value="KH_dom-like"/>
</dbReference>
<dbReference type="InterPro" id="IPR006073">
    <property type="entry name" value="GTP-bd"/>
</dbReference>
<feature type="binding site" evidence="9">
    <location>
        <begin position="231"/>
        <end position="235"/>
    </location>
    <ligand>
        <name>GTP</name>
        <dbReference type="ChEBI" id="CHEBI:37565"/>
        <label>2</label>
    </ligand>
</feature>
<dbReference type="FunFam" id="3.40.50.300:FF:000040">
    <property type="entry name" value="GTPase Der"/>
    <property type="match status" value="1"/>
</dbReference>
<feature type="binding site" evidence="9">
    <location>
        <begin position="296"/>
        <end position="299"/>
    </location>
    <ligand>
        <name>GTP</name>
        <dbReference type="ChEBI" id="CHEBI:37565"/>
        <label>2</label>
    </ligand>
</feature>
<evidence type="ECO:0000256" key="4">
    <source>
        <dbReference type="ARBA" id="ARBA00022737"/>
    </source>
</evidence>
<evidence type="ECO:0000256" key="5">
    <source>
        <dbReference type="ARBA" id="ARBA00022741"/>
    </source>
</evidence>
<feature type="binding site" evidence="9">
    <location>
        <begin position="10"/>
        <end position="17"/>
    </location>
    <ligand>
        <name>GTP</name>
        <dbReference type="ChEBI" id="CHEBI:37565"/>
        <label>1</label>
    </ligand>
</feature>
<evidence type="ECO:0000256" key="8">
    <source>
        <dbReference type="ARBA" id="ARBA00053470"/>
    </source>
</evidence>
<dbReference type="InterPro" id="IPR027417">
    <property type="entry name" value="P-loop_NTPase"/>
</dbReference>
<evidence type="ECO:0000256" key="10">
    <source>
        <dbReference type="PROSITE-ProRule" id="PRU01049"/>
    </source>
</evidence>
<evidence type="ECO:0000313" key="13">
    <source>
        <dbReference type="EMBL" id="HIS76151.1"/>
    </source>
</evidence>
<reference evidence="13" key="1">
    <citation type="submission" date="2020-10" db="EMBL/GenBank/DDBJ databases">
        <authorList>
            <person name="Gilroy R."/>
        </authorList>
    </citation>
    <scope>NUCLEOTIDE SEQUENCE</scope>
    <source>
        <strain evidence="13">CHK199-13235</strain>
    </source>
</reference>
<name>A0A9D1FLS2_9FIRM</name>
<comment type="similarity">
    <text evidence="1 9 10 11">Belongs to the TRAFAC class TrmE-Era-EngA-EngB-Septin-like GTPase superfamily. EngA (Der) GTPase family.</text>
</comment>
<protein>
    <recommendedName>
        <fullName evidence="2 9">GTPase Der</fullName>
    </recommendedName>
    <alternativeName>
        <fullName evidence="7 9">GTP-binding protein EngA</fullName>
    </alternativeName>
</protein>
<dbReference type="CDD" id="cd01894">
    <property type="entry name" value="EngA1"/>
    <property type="match status" value="1"/>
</dbReference>
<feature type="binding site" evidence="9">
    <location>
        <begin position="57"/>
        <end position="61"/>
    </location>
    <ligand>
        <name>GTP</name>
        <dbReference type="ChEBI" id="CHEBI:37565"/>
        <label>1</label>
    </ligand>
</feature>
<keyword evidence="6 9" id="KW-0342">GTP-binding</keyword>
<reference evidence="13" key="2">
    <citation type="journal article" date="2021" name="PeerJ">
        <title>Extensive microbial diversity within the chicken gut microbiome revealed by metagenomics and culture.</title>
        <authorList>
            <person name="Gilroy R."/>
            <person name="Ravi A."/>
            <person name="Getino M."/>
            <person name="Pursley I."/>
            <person name="Horton D.L."/>
            <person name="Alikhan N.F."/>
            <person name="Baker D."/>
            <person name="Gharbi K."/>
            <person name="Hall N."/>
            <person name="Watson M."/>
            <person name="Adriaenssens E.M."/>
            <person name="Foster-Nyarko E."/>
            <person name="Jarju S."/>
            <person name="Secka A."/>
            <person name="Antonio M."/>
            <person name="Oren A."/>
            <person name="Chaudhuri R.R."/>
            <person name="La Ragione R."/>
            <person name="Hildebrand F."/>
            <person name="Pallen M.J."/>
        </authorList>
    </citation>
    <scope>NUCLEOTIDE SEQUENCE</scope>
    <source>
        <strain evidence="13">CHK199-13235</strain>
    </source>
</reference>
<comment type="caution">
    <text evidence="13">The sequence shown here is derived from an EMBL/GenBank/DDBJ whole genome shotgun (WGS) entry which is preliminary data.</text>
</comment>
<dbReference type="Gene3D" id="3.40.50.300">
    <property type="entry name" value="P-loop containing nucleotide triphosphate hydrolases"/>
    <property type="match status" value="2"/>
</dbReference>
<feature type="domain" description="EngA-type G" evidence="12">
    <location>
        <begin position="4"/>
        <end position="169"/>
    </location>
</feature>
<dbReference type="InterPro" id="IPR031166">
    <property type="entry name" value="G_ENGA"/>
</dbReference>
<evidence type="ECO:0000256" key="3">
    <source>
        <dbReference type="ARBA" id="ARBA00022517"/>
    </source>
</evidence>
<evidence type="ECO:0000259" key="12">
    <source>
        <dbReference type="PROSITE" id="PS51712"/>
    </source>
</evidence>
<accession>A0A9D1FLS2</accession>
<dbReference type="InterPro" id="IPR005225">
    <property type="entry name" value="Small_GTP-bd"/>
</dbReference>
<sequence>MAKPIVAVVGRPNVGKSTLFNKLVGKRISIVEDTPGVTRDRIYAECEWLNKSFMLVDTGGIEPNTDDVLLSQMRRQAEVAIERADVIILVTDMQCGVTAADQDVANMLQKSGKPVVLCVNKVDSIGEVPPEFYEFYNLGLGDPIPVSSVHGHGTGDLLEAVFAHFPEDTGEEYGEEVTRVAIIGKPNVGKSSLVNRMAGEERVIVSNIAGTTRDAVDTYVENEFGKYVLIDTAGIRRKSKVLENVERYSVLRSYMAVDQADVCLILIDATEGFTEQDSKVAGYAHEQGKGCIVVVNKWDAVPDKTDKTMQEYVNNLKMGFSFMSYVPFVFISALTGQRVNKLYEMINQVAAQNALRVTTGALNDLLANATARMQPPSDKGKRLKIYYITQASTKPPTFVAFVNRKDLFHFSYQRYLENQIRDTFGLTGTPVRFLIRERDRNDTD</sequence>
<dbReference type="HAMAP" id="MF_00195">
    <property type="entry name" value="GTPase_Der"/>
    <property type="match status" value="1"/>
</dbReference>
<dbReference type="GO" id="GO:0043022">
    <property type="term" value="F:ribosome binding"/>
    <property type="evidence" value="ECO:0007669"/>
    <property type="project" value="TreeGrafter"/>
</dbReference>
<organism evidence="13 14">
    <name type="scientific">Candidatus Merdivicinus excrementipullorum</name>
    <dbReference type="NCBI Taxonomy" id="2840867"/>
    <lineage>
        <taxon>Bacteria</taxon>
        <taxon>Bacillati</taxon>
        <taxon>Bacillota</taxon>
        <taxon>Clostridia</taxon>
        <taxon>Eubacteriales</taxon>
        <taxon>Oscillospiraceae</taxon>
        <taxon>Oscillospiraceae incertae sedis</taxon>
        <taxon>Candidatus Merdivicinus</taxon>
    </lineage>
</organism>
<evidence type="ECO:0000256" key="2">
    <source>
        <dbReference type="ARBA" id="ARBA00020953"/>
    </source>
</evidence>
<evidence type="ECO:0000256" key="1">
    <source>
        <dbReference type="ARBA" id="ARBA00008279"/>
    </source>
</evidence>
<dbReference type="PIRSF" id="PIRSF006485">
    <property type="entry name" value="GTP-binding_EngA"/>
    <property type="match status" value="1"/>
</dbReference>
<evidence type="ECO:0000256" key="11">
    <source>
        <dbReference type="RuleBase" id="RU004481"/>
    </source>
</evidence>
<dbReference type="NCBIfam" id="TIGR00231">
    <property type="entry name" value="small_GTP"/>
    <property type="match status" value="2"/>
</dbReference>
<dbReference type="PRINTS" id="PR00326">
    <property type="entry name" value="GTP1OBG"/>
</dbReference>
<dbReference type="InterPro" id="IPR015946">
    <property type="entry name" value="KH_dom-like_a/b"/>
</dbReference>
<evidence type="ECO:0000256" key="7">
    <source>
        <dbReference type="ARBA" id="ARBA00032345"/>
    </source>
</evidence>
<dbReference type="PROSITE" id="PS51712">
    <property type="entry name" value="G_ENGA"/>
    <property type="match status" value="2"/>
</dbReference>
<dbReference type="InterPro" id="IPR016484">
    <property type="entry name" value="GTPase_Der"/>
</dbReference>
<dbReference type="EMBL" id="DVJP01000035">
    <property type="protein sequence ID" value="HIS76151.1"/>
    <property type="molecule type" value="Genomic_DNA"/>
</dbReference>
<dbReference type="FunFam" id="3.30.300.20:FF:000004">
    <property type="entry name" value="GTPase Der"/>
    <property type="match status" value="1"/>
</dbReference>
<dbReference type="Gene3D" id="3.30.300.20">
    <property type="match status" value="1"/>
</dbReference>
<dbReference type="PANTHER" id="PTHR43834:SF6">
    <property type="entry name" value="GTPASE DER"/>
    <property type="match status" value="1"/>
</dbReference>
<gene>
    <name evidence="9 13" type="primary">der</name>
    <name evidence="13" type="ORF">IAB51_04995</name>
</gene>
<proteinExistence type="inferred from homology"/>
<feature type="binding site" evidence="9">
    <location>
        <begin position="184"/>
        <end position="191"/>
    </location>
    <ligand>
        <name>GTP</name>
        <dbReference type="ChEBI" id="CHEBI:37565"/>
        <label>2</label>
    </ligand>
</feature>
<dbReference type="AlphaFoldDB" id="A0A9D1FLS2"/>
<feature type="domain" description="EngA-type G" evidence="12">
    <location>
        <begin position="178"/>
        <end position="354"/>
    </location>
</feature>
<evidence type="ECO:0000256" key="6">
    <source>
        <dbReference type="ARBA" id="ARBA00023134"/>
    </source>
</evidence>
<evidence type="ECO:0000256" key="9">
    <source>
        <dbReference type="HAMAP-Rule" id="MF_00195"/>
    </source>
</evidence>
<dbReference type="Pfam" id="PF01926">
    <property type="entry name" value="MMR_HSR1"/>
    <property type="match status" value="2"/>
</dbReference>
<keyword evidence="3 9" id="KW-0690">Ribosome biogenesis</keyword>
<feature type="binding site" evidence="9">
    <location>
        <begin position="120"/>
        <end position="123"/>
    </location>
    <ligand>
        <name>GTP</name>
        <dbReference type="ChEBI" id="CHEBI:37565"/>
        <label>1</label>
    </ligand>
</feature>